<feature type="domain" description="ABC transmembrane type-1" evidence="9">
    <location>
        <begin position="59"/>
        <end position="266"/>
    </location>
</feature>
<feature type="transmembrane region" description="Helical" evidence="8">
    <location>
        <begin position="60"/>
        <end position="85"/>
    </location>
</feature>
<feature type="transmembrane region" description="Helical" evidence="8">
    <location>
        <begin position="334"/>
        <end position="357"/>
    </location>
</feature>
<protein>
    <submittedName>
        <fullName evidence="10">Iron ABC transporter</fullName>
    </submittedName>
</protein>
<dbReference type="Pfam" id="PF00528">
    <property type="entry name" value="BPD_transp_1"/>
    <property type="match status" value="2"/>
</dbReference>
<evidence type="ECO:0000256" key="2">
    <source>
        <dbReference type="ARBA" id="ARBA00022448"/>
    </source>
</evidence>
<keyword evidence="4" id="KW-0997">Cell inner membrane</keyword>
<evidence type="ECO:0000256" key="1">
    <source>
        <dbReference type="ARBA" id="ARBA00004429"/>
    </source>
</evidence>
<dbReference type="KEGG" id="pdu:PDUR_22670"/>
<dbReference type="Proteomes" id="UP000029409">
    <property type="component" value="Chromosome"/>
</dbReference>
<dbReference type="SUPFAM" id="SSF161098">
    <property type="entry name" value="MetI-like"/>
    <property type="match status" value="2"/>
</dbReference>
<evidence type="ECO:0000313" key="11">
    <source>
        <dbReference type="Proteomes" id="UP000029409"/>
    </source>
</evidence>
<comment type="subcellular location">
    <subcellularLocation>
        <location evidence="1">Cell inner membrane</location>
        <topology evidence="1">Multi-pass membrane protein</topology>
    </subcellularLocation>
    <subcellularLocation>
        <location evidence="8">Cell membrane</location>
        <topology evidence="8">Multi-pass membrane protein</topology>
    </subcellularLocation>
</comment>
<sequence>MNLNTVKVQIQRRLSGWRIVSLAGAAVILLPILFVLLSIFNPPNGNWVQIRQYLVKDYIAQTVQLTLTVAVLTALLGVTLAWLTAVYDFPGKQFFRWALILPLAIPPYIAAFTYSTMFSYTGVVQTTLRNRFGMVPNQELITVSSMRGAVLVFTLFLFPYVYLITKSFLEKQSASYIENARLLGRSGLSIFLRIALPLSRPAIAGSISLVIFEVLSDYGVTSYFGIQTVSTAIFQTWFGMYDADSAMRLAAWLMMIVIGLFLVEMLLRKRRAYSSTTSKSRPLVPRRLTGVPGWAAGLLCAIVWCAAFLFPLMQLIVWAGWTFDSMWNAGLFRLIYQTLFVAVVSTLIIMIFSLIAAGANRTRSTASFVLSKAITAGYSMPGAIIAIGVLVVFLKLDKVWAAFHHQLTLGGIPLVLSLTLAMLIAGYVIRFMATGYNAVEVGFEKMGRKYTEASRMLGHGMTATFFKVDLPLIKGAVMSGCLLTFVEICKELPLALILRPFNFETLTTKAYRYASDEQIFEAAIPSLLIIGISLISVYVMHYLDRRWEQ</sequence>
<feature type="transmembrane region" description="Helical" evidence="8">
    <location>
        <begin position="414"/>
        <end position="439"/>
    </location>
</feature>
<feature type="transmembrane region" description="Helical" evidence="8">
    <location>
        <begin position="140"/>
        <end position="163"/>
    </location>
</feature>
<dbReference type="InterPro" id="IPR000515">
    <property type="entry name" value="MetI-like"/>
</dbReference>
<dbReference type="OrthoDB" id="9776648at2"/>
<comment type="similarity">
    <text evidence="8">Belongs to the binding-protein-dependent transport system permease family.</text>
</comment>
<dbReference type="AlphaFoldDB" id="A0A089HTL4"/>
<gene>
    <name evidence="10" type="ORF">PDUR_22670</name>
</gene>
<dbReference type="Gene3D" id="1.10.3720.10">
    <property type="entry name" value="MetI-like"/>
    <property type="match status" value="2"/>
</dbReference>
<name>A0A089HTL4_PAEDU</name>
<keyword evidence="5 8" id="KW-0812">Transmembrane</keyword>
<feature type="transmembrane region" description="Helical" evidence="8">
    <location>
        <begin position="288"/>
        <end position="314"/>
    </location>
</feature>
<accession>A0A089HTL4</accession>
<keyword evidence="11" id="KW-1185">Reference proteome</keyword>
<dbReference type="GO" id="GO:0055085">
    <property type="term" value="P:transmembrane transport"/>
    <property type="evidence" value="ECO:0007669"/>
    <property type="project" value="InterPro"/>
</dbReference>
<evidence type="ECO:0000256" key="3">
    <source>
        <dbReference type="ARBA" id="ARBA00022475"/>
    </source>
</evidence>
<dbReference type="PANTHER" id="PTHR43357">
    <property type="entry name" value="INNER MEMBRANE ABC TRANSPORTER PERMEASE PROTEIN YDCV"/>
    <property type="match status" value="1"/>
</dbReference>
<keyword evidence="7 8" id="KW-0472">Membrane</keyword>
<feature type="transmembrane region" description="Helical" evidence="8">
    <location>
        <begin position="249"/>
        <end position="267"/>
    </location>
</feature>
<dbReference type="InterPro" id="IPR035906">
    <property type="entry name" value="MetI-like_sf"/>
</dbReference>
<keyword evidence="2 8" id="KW-0813">Transport</keyword>
<evidence type="ECO:0000256" key="4">
    <source>
        <dbReference type="ARBA" id="ARBA00022519"/>
    </source>
</evidence>
<dbReference type="EMBL" id="CP009288">
    <property type="protein sequence ID" value="AIQ14392.1"/>
    <property type="molecule type" value="Genomic_DNA"/>
</dbReference>
<feature type="transmembrane region" description="Helical" evidence="8">
    <location>
        <begin position="369"/>
        <end position="394"/>
    </location>
</feature>
<dbReference type="CDD" id="cd06261">
    <property type="entry name" value="TM_PBP2"/>
    <property type="match status" value="2"/>
</dbReference>
<feature type="transmembrane region" description="Helical" evidence="8">
    <location>
        <begin position="97"/>
        <end position="120"/>
    </location>
</feature>
<evidence type="ECO:0000256" key="7">
    <source>
        <dbReference type="ARBA" id="ARBA00023136"/>
    </source>
</evidence>
<evidence type="ECO:0000256" key="6">
    <source>
        <dbReference type="ARBA" id="ARBA00022989"/>
    </source>
</evidence>
<dbReference type="STRING" id="44251.PDUR_22670"/>
<evidence type="ECO:0000259" key="9">
    <source>
        <dbReference type="PROSITE" id="PS50928"/>
    </source>
</evidence>
<keyword evidence="6 8" id="KW-1133">Transmembrane helix</keyword>
<dbReference type="PANTHER" id="PTHR43357:SF3">
    <property type="entry name" value="FE(3+)-TRANSPORT SYSTEM PERMEASE PROTEIN FBPB 2"/>
    <property type="match status" value="1"/>
</dbReference>
<feature type="domain" description="ABC transmembrane type-1" evidence="9">
    <location>
        <begin position="335"/>
        <end position="540"/>
    </location>
</feature>
<feature type="transmembrane region" description="Helical" evidence="8">
    <location>
        <begin position="190"/>
        <end position="212"/>
    </location>
</feature>
<proteinExistence type="inferred from homology"/>
<evidence type="ECO:0000313" key="10">
    <source>
        <dbReference type="EMBL" id="AIQ14392.1"/>
    </source>
</evidence>
<dbReference type="PROSITE" id="PS50928">
    <property type="entry name" value="ABC_TM1"/>
    <property type="match status" value="2"/>
</dbReference>
<evidence type="ECO:0000256" key="5">
    <source>
        <dbReference type="ARBA" id="ARBA00022692"/>
    </source>
</evidence>
<evidence type="ECO:0000256" key="8">
    <source>
        <dbReference type="RuleBase" id="RU363032"/>
    </source>
</evidence>
<dbReference type="GO" id="GO:0005886">
    <property type="term" value="C:plasma membrane"/>
    <property type="evidence" value="ECO:0007669"/>
    <property type="project" value="UniProtKB-SubCell"/>
</dbReference>
<feature type="transmembrane region" description="Helical" evidence="8">
    <location>
        <begin position="20"/>
        <end position="40"/>
    </location>
</feature>
<reference evidence="10 11" key="1">
    <citation type="submission" date="2014-08" db="EMBL/GenBank/DDBJ databases">
        <title>Comparative genomics of the Paenibacillus odorifer group.</title>
        <authorList>
            <person name="den Bakker H.C."/>
            <person name="Tsai Y.-C."/>
            <person name="Martin N."/>
            <person name="Korlach J."/>
            <person name="Wiedmann M."/>
        </authorList>
    </citation>
    <scope>NUCLEOTIDE SEQUENCE [LARGE SCALE GENOMIC DNA]</scope>
    <source>
        <strain evidence="10 11">DSM 1735</strain>
    </source>
</reference>
<keyword evidence="3" id="KW-1003">Cell membrane</keyword>
<organism evidence="10 11">
    <name type="scientific">Paenibacillus durus</name>
    <name type="common">Paenibacillus azotofixans</name>
    <dbReference type="NCBI Taxonomy" id="44251"/>
    <lineage>
        <taxon>Bacteria</taxon>
        <taxon>Bacillati</taxon>
        <taxon>Bacillota</taxon>
        <taxon>Bacilli</taxon>
        <taxon>Bacillales</taxon>
        <taxon>Paenibacillaceae</taxon>
        <taxon>Paenibacillus</taxon>
    </lineage>
</organism>
<feature type="transmembrane region" description="Helical" evidence="8">
    <location>
        <begin position="519"/>
        <end position="543"/>
    </location>
</feature>
<dbReference type="eggNOG" id="COG1178">
    <property type="taxonomic scope" value="Bacteria"/>
</dbReference>